<dbReference type="InterPro" id="IPR036397">
    <property type="entry name" value="RNaseH_sf"/>
</dbReference>
<reference evidence="1 2" key="1">
    <citation type="journal article" date="2021" name="Elife">
        <title>Chloroplast acquisition without the gene transfer in kleptoplastic sea slugs, Plakobranchus ocellatus.</title>
        <authorList>
            <person name="Maeda T."/>
            <person name="Takahashi S."/>
            <person name="Yoshida T."/>
            <person name="Shimamura S."/>
            <person name="Takaki Y."/>
            <person name="Nagai Y."/>
            <person name="Toyoda A."/>
            <person name="Suzuki Y."/>
            <person name="Arimoto A."/>
            <person name="Ishii H."/>
            <person name="Satoh N."/>
            <person name="Nishiyama T."/>
            <person name="Hasebe M."/>
            <person name="Maruyama T."/>
            <person name="Minagawa J."/>
            <person name="Obokata J."/>
            <person name="Shigenobu S."/>
        </authorList>
    </citation>
    <scope>NUCLEOTIDE SEQUENCE [LARGE SCALE GENOMIC DNA]</scope>
</reference>
<name>A0AAV4GDS9_9GAST</name>
<protein>
    <recommendedName>
        <fullName evidence="3">RNase H type-1 domain-containing protein</fullName>
    </recommendedName>
</protein>
<evidence type="ECO:0000313" key="1">
    <source>
        <dbReference type="EMBL" id="GFR83659.1"/>
    </source>
</evidence>
<proteinExistence type="predicted"/>
<evidence type="ECO:0008006" key="3">
    <source>
        <dbReference type="Google" id="ProtNLM"/>
    </source>
</evidence>
<dbReference type="InterPro" id="IPR012337">
    <property type="entry name" value="RNaseH-like_sf"/>
</dbReference>
<dbReference type="SUPFAM" id="SSF53098">
    <property type="entry name" value="Ribonuclease H-like"/>
    <property type="match status" value="1"/>
</dbReference>
<keyword evidence="2" id="KW-1185">Reference proteome</keyword>
<dbReference type="PROSITE" id="PS51257">
    <property type="entry name" value="PROKAR_LIPOPROTEIN"/>
    <property type="match status" value="1"/>
</dbReference>
<accession>A0AAV4GDS9</accession>
<gene>
    <name evidence="1" type="ORF">ElyMa_005980700</name>
</gene>
<organism evidence="1 2">
    <name type="scientific">Elysia marginata</name>
    <dbReference type="NCBI Taxonomy" id="1093978"/>
    <lineage>
        <taxon>Eukaryota</taxon>
        <taxon>Metazoa</taxon>
        <taxon>Spiralia</taxon>
        <taxon>Lophotrochozoa</taxon>
        <taxon>Mollusca</taxon>
        <taxon>Gastropoda</taxon>
        <taxon>Heterobranchia</taxon>
        <taxon>Euthyneura</taxon>
        <taxon>Panpulmonata</taxon>
        <taxon>Sacoglossa</taxon>
        <taxon>Placobranchoidea</taxon>
        <taxon>Plakobranchidae</taxon>
        <taxon>Elysia</taxon>
    </lineage>
</organism>
<comment type="caution">
    <text evidence="1">The sequence shown here is derived from an EMBL/GenBank/DDBJ whole genome shotgun (WGS) entry which is preliminary data.</text>
</comment>
<sequence length="101" mass="11569">MPCRFLQTLLSSTNTELNDLAYAVTFLWVSCKATLQWIPAHCNIHGNDMANELAKEGATEMQEDKPVTFSEAKTTNRANPPKAALVQQTEDWRFRAMFLWY</sequence>
<evidence type="ECO:0000313" key="2">
    <source>
        <dbReference type="Proteomes" id="UP000762676"/>
    </source>
</evidence>
<dbReference type="Proteomes" id="UP000762676">
    <property type="component" value="Unassembled WGS sequence"/>
</dbReference>
<dbReference type="EMBL" id="BMAT01012022">
    <property type="protein sequence ID" value="GFR83659.1"/>
    <property type="molecule type" value="Genomic_DNA"/>
</dbReference>
<dbReference type="AlphaFoldDB" id="A0AAV4GDS9"/>
<dbReference type="GO" id="GO:0003676">
    <property type="term" value="F:nucleic acid binding"/>
    <property type="evidence" value="ECO:0007669"/>
    <property type="project" value="InterPro"/>
</dbReference>
<dbReference type="Gene3D" id="3.30.420.10">
    <property type="entry name" value="Ribonuclease H-like superfamily/Ribonuclease H"/>
    <property type="match status" value="1"/>
</dbReference>